<evidence type="ECO:0000256" key="1">
    <source>
        <dbReference type="SAM" id="MobiDB-lite"/>
    </source>
</evidence>
<keyword evidence="3" id="KW-1185">Reference proteome</keyword>
<feature type="region of interest" description="Disordered" evidence="1">
    <location>
        <begin position="1"/>
        <end position="20"/>
    </location>
</feature>
<organism evidence="2 3">
    <name type="scientific">Candidatus Protofrankia californiensis</name>
    <dbReference type="NCBI Taxonomy" id="1839754"/>
    <lineage>
        <taxon>Bacteria</taxon>
        <taxon>Bacillati</taxon>
        <taxon>Actinomycetota</taxon>
        <taxon>Actinomycetes</taxon>
        <taxon>Frankiales</taxon>
        <taxon>Frankiaceae</taxon>
        <taxon>Protofrankia</taxon>
    </lineage>
</organism>
<protein>
    <submittedName>
        <fullName evidence="2">Uncharacterized protein</fullName>
    </submittedName>
</protein>
<evidence type="ECO:0000313" key="2">
    <source>
        <dbReference type="EMBL" id="SBW18254.1"/>
    </source>
</evidence>
<gene>
    <name evidence="2" type="ORF">FDG2_0591</name>
</gene>
<reference evidence="3" key="1">
    <citation type="submission" date="2016-02" db="EMBL/GenBank/DDBJ databases">
        <authorList>
            <person name="Wibberg D."/>
        </authorList>
    </citation>
    <scope>NUCLEOTIDE SEQUENCE [LARGE SCALE GENOMIC DNA]</scope>
</reference>
<sequence length="174" mass="17974">MSVLTRTGRAAQPRHRRAGTDVAPAQPLVVVAGCHGGAGATTVAVLLHPAIDIGVVADWPRYAANPGFAGRPLVLVARGTVQAAALAGRMIAAARAAQVHPAGLVVVADGPLPEPRGVTQRLRLLAARTPVHRLPYATRWRYVPDPMRGEIPAPLAAAVAATRSALSTEGDTHP</sequence>
<name>A0A1C3NTW4_9ACTN</name>
<dbReference type="Proteomes" id="UP000199013">
    <property type="component" value="Unassembled WGS sequence"/>
</dbReference>
<dbReference type="AlphaFoldDB" id="A0A1C3NTW4"/>
<dbReference type="PROSITE" id="PS51257">
    <property type="entry name" value="PROKAR_LIPOPROTEIN"/>
    <property type="match status" value="1"/>
</dbReference>
<proteinExistence type="predicted"/>
<evidence type="ECO:0000313" key="3">
    <source>
        <dbReference type="Proteomes" id="UP000199013"/>
    </source>
</evidence>
<dbReference type="EMBL" id="FLUV01000226">
    <property type="protein sequence ID" value="SBW18254.1"/>
    <property type="molecule type" value="Genomic_DNA"/>
</dbReference>
<accession>A0A1C3NTW4</accession>